<evidence type="ECO:0000313" key="2">
    <source>
        <dbReference type="EMBL" id="OMJ94716.1"/>
    </source>
</evidence>
<accession>A0A1R2D0E2</accession>
<dbReference type="PANTHER" id="PTHR12820">
    <property type="entry name" value="VACUOLAR SORTING PROTEIN 53"/>
    <property type="match status" value="1"/>
</dbReference>
<sequence length="704" mass="80523">MSKLDKALQSLYPSTDPLDSVDFDAVSYINSIFPTEQSLTNIDTIKEGLQEESTKVAQELSDLVKSQAKLSEKTHSQLKTSYSTIQELQERVKLMRQKAEDSEFMVEDICKDIRSLDCAKKNLTKTITSLKRLAMLSHAIELLAESCIAKDYRKVAALLNASTDLLGQFTDLKTSKMVGELLKKREIIVKDLRMQLLEDFRDIQNSPPELMTEGCRVVDELGMELRQEIIKELTPHFLKSYDEVFTYGQMHSGLEFMDRRYAWLKRCFRDYTQNYQSIFPDAWQVPALIAKTFCEKTRQHVNDNLEKTHIESNIMVGALQKTLQLEQEITKKFTSYHILNNKPMKLDIGDMLGGYEDMTYNQESIKMTPIPNFAGIISQVFENYMNRYVDTEDEALKKLIDNSMNDDAHDDNNIFPSSIALFTSIKTKFDTCASFNTGKILCDLSKVFLSNLRYYHEKLNNRLPKPDKLGKSEGEELIISLIVNTSDYCKSTITEMETTIRAKLETAYDIECYQERGIFLELAGKGVQVLLNLIDMKMEPHFNNMIKLDWNLEAVGDKSDYVVKLSETVLKFAKNICTVMNEDYLLNFLAKVAESISSKFVANIYKCKKIGECGAQQMQLDCFELKTKFLTLNKGSSSFTSIVNRVFYKCETLIKVISSPPDRVQETFYALIENPNPGDLEKIMGLVGSKKPEAADKAKKYKII</sequence>
<dbReference type="GO" id="GO:0000938">
    <property type="term" value="C:GARP complex"/>
    <property type="evidence" value="ECO:0007669"/>
    <property type="project" value="InterPro"/>
</dbReference>
<protein>
    <recommendedName>
        <fullName evidence="1">Vps53 N-terminal domain-containing protein</fullName>
    </recommendedName>
</protein>
<dbReference type="GO" id="GO:0042147">
    <property type="term" value="P:retrograde transport, endosome to Golgi"/>
    <property type="evidence" value="ECO:0007669"/>
    <property type="project" value="InterPro"/>
</dbReference>
<name>A0A1R2D0E2_9CILI</name>
<comment type="caution">
    <text evidence="2">The sequence shown here is derived from an EMBL/GenBank/DDBJ whole genome shotgun (WGS) entry which is preliminary data.</text>
</comment>
<reference evidence="2 3" key="1">
    <citation type="submission" date="2016-11" db="EMBL/GenBank/DDBJ databases">
        <title>The macronuclear genome of Stentor coeruleus: a giant cell with tiny introns.</title>
        <authorList>
            <person name="Slabodnick M."/>
            <person name="Ruby J.G."/>
            <person name="Reiff S.B."/>
            <person name="Swart E.C."/>
            <person name="Gosai S."/>
            <person name="Prabakaran S."/>
            <person name="Witkowska E."/>
            <person name="Larue G.E."/>
            <person name="Fisher S."/>
            <person name="Freeman R.M."/>
            <person name="Gunawardena J."/>
            <person name="Chu W."/>
            <person name="Stover N.A."/>
            <person name="Gregory B.D."/>
            <person name="Nowacki M."/>
            <person name="Derisi J."/>
            <person name="Roy S.W."/>
            <person name="Marshall W.F."/>
            <person name="Sood P."/>
        </authorList>
    </citation>
    <scope>NUCLEOTIDE SEQUENCE [LARGE SCALE GENOMIC DNA]</scope>
    <source>
        <strain evidence="2">WM001</strain>
    </source>
</reference>
<gene>
    <name evidence="2" type="ORF">SteCoe_2056</name>
</gene>
<proteinExistence type="predicted"/>
<keyword evidence="3" id="KW-1185">Reference proteome</keyword>
<dbReference type="Pfam" id="PF04100">
    <property type="entry name" value="Vps53_N"/>
    <property type="match status" value="1"/>
</dbReference>
<dbReference type="GO" id="GO:0005829">
    <property type="term" value="C:cytosol"/>
    <property type="evidence" value="ECO:0007669"/>
    <property type="project" value="GOC"/>
</dbReference>
<dbReference type="InterPro" id="IPR007234">
    <property type="entry name" value="Vps53_N"/>
</dbReference>
<feature type="domain" description="Vps53 N-terminal" evidence="1">
    <location>
        <begin position="22"/>
        <end position="406"/>
    </location>
</feature>
<dbReference type="PANTHER" id="PTHR12820:SF0">
    <property type="entry name" value="VACUOLAR PROTEIN SORTING-ASSOCIATED PROTEIN 53 HOMOLOG"/>
    <property type="match status" value="1"/>
</dbReference>
<evidence type="ECO:0000259" key="1">
    <source>
        <dbReference type="Pfam" id="PF04100"/>
    </source>
</evidence>
<dbReference type="OrthoDB" id="10261632at2759"/>
<dbReference type="InterPro" id="IPR039766">
    <property type="entry name" value="Vps53"/>
</dbReference>
<evidence type="ECO:0000313" key="3">
    <source>
        <dbReference type="Proteomes" id="UP000187209"/>
    </source>
</evidence>
<organism evidence="2 3">
    <name type="scientific">Stentor coeruleus</name>
    <dbReference type="NCBI Taxonomy" id="5963"/>
    <lineage>
        <taxon>Eukaryota</taxon>
        <taxon>Sar</taxon>
        <taxon>Alveolata</taxon>
        <taxon>Ciliophora</taxon>
        <taxon>Postciliodesmatophora</taxon>
        <taxon>Heterotrichea</taxon>
        <taxon>Heterotrichida</taxon>
        <taxon>Stentoridae</taxon>
        <taxon>Stentor</taxon>
    </lineage>
</organism>
<dbReference type="AlphaFoldDB" id="A0A1R2D0E2"/>
<dbReference type="Proteomes" id="UP000187209">
    <property type="component" value="Unassembled WGS sequence"/>
</dbReference>
<dbReference type="EMBL" id="MPUH01000022">
    <property type="protein sequence ID" value="OMJ94716.1"/>
    <property type="molecule type" value="Genomic_DNA"/>
</dbReference>